<sequence>MKPILQEKMTGCGIASVAAIAGVSYTLAQTAGASLGIFPSDPRLWSDTDHVRRLLAHFGCTTAPTEIPFASWEALPDLATLAIKWRLVRNTPYWHWVVFVRDAHGPVVYDSKQALRSNVRRDFSRIMPKWFIEGRTKNEVGS</sequence>
<evidence type="ECO:0000313" key="1">
    <source>
        <dbReference type="EMBL" id="QPD03161.1"/>
    </source>
</evidence>
<accession>A0A7S8FC82</accession>
<protein>
    <recommendedName>
        <fullName evidence="3">Peptidase C39 domain-containing protein</fullName>
    </recommendedName>
</protein>
<name>A0A7S8FC82_9BACT</name>
<reference evidence="1 2" key="1">
    <citation type="journal article" date="2020" name="ISME J.">
        <title>Enrichment and physiological characterization of a novel comammox Nitrospira indicates ammonium inhibition of complete nitrification.</title>
        <authorList>
            <person name="Sakoula D."/>
            <person name="Koch H."/>
            <person name="Frank J."/>
            <person name="Jetten M.S.M."/>
            <person name="van Kessel M.A.H.J."/>
            <person name="Lucker S."/>
        </authorList>
    </citation>
    <scope>NUCLEOTIDE SEQUENCE [LARGE SCALE GENOMIC DNA]</scope>
    <source>
        <strain evidence="1">Comreactor17</strain>
    </source>
</reference>
<proteinExistence type="predicted"/>
<dbReference type="AlphaFoldDB" id="A0A7S8FC82"/>
<dbReference type="Proteomes" id="UP000593737">
    <property type="component" value="Chromosome"/>
</dbReference>
<dbReference type="KEGG" id="nkf:Nkreftii_000935"/>
<evidence type="ECO:0000313" key="2">
    <source>
        <dbReference type="Proteomes" id="UP000593737"/>
    </source>
</evidence>
<dbReference type="EMBL" id="CP047423">
    <property type="protein sequence ID" value="QPD03161.1"/>
    <property type="molecule type" value="Genomic_DNA"/>
</dbReference>
<organism evidence="1 2">
    <name type="scientific">Candidatus Nitrospira kreftii</name>
    <dbReference type="NCBI Taxonomy" id="2652173"/>
    <lineage>
        <taxon>Bacteria</taxon>
        <taxon>Pseudomonadati</taxon>
        <taxon>Nitrospirota</taxon>
        <taxon>Nitrospiria</taxon>
        <taxon>Nitrospirales</taxon>
        <taxon>Nitrospiraceae</taxon>
        <taxon>Nitrospira</taxon>
    </lineage>
</organism>
<gene>
    <name evidence="1" type="ORF">Nkreftii_000935</name>
</gene>
<evidence type="ECO:0008006" key="3">
    <source>
        <dbReference type="Google" id="ProtNLM"/>
    </source>
</evidence>